<evidence type="ECO:0000256" key="1">
    <source>
        <dbReference type="SAM" id="MobiDB-lite"/>
    </source>
</evidence>
<proteinExistence type="predicted"/>
<dbReference type="InterPro" id="IPR000959">
    <property type="entry name" value="POLO_box_dom"/>
</dbReference>
<protein>
    <submittedName>
        <fullName evidence="3">Protein kinase, putative</fullName>
    </submittedName>
</protein>
<evidence type="ECO:0000313" key="3">
    <source>
        <dbReference type="EMBL" id="CUF92204.1"/>
    </source>
</evidence>
<organism evidence="3 4">
    <name type="scientific">Bodo saltans</name>
    <name type="common">Flagellated protozoan</name>
    <dbReference type="NCBI Taxonomy" id="75058"/>
    <lineage>
        <taxon>Eukaryota</taxon>
        <taxon>Discoba</taxon>
        <taxon>Euglenozoa</taxon>
        <taxon>Kinetoplastea</taxon>
        <taxon>Metakinetoplastina</taxon>
        <taxon>Eubodonida</taxon>
        <taxon>Bodonidae</taxon>
        <taxon>Bodo</taxon>
    </lineage>
</organism>
<keyword evidence="3" id="KW-0808">Transferase</keyword>
<reference evidence="4" key="1">
    <citation type="submission" date="2015-09" db="EMBL/GenBank/DDBJ databases">
        <authorList>
            <consortium name="Pathogen Informatics"/>
        </authorList>
    </citation>
    <scope>NUCLEOTIDE SEQUENCE [LARGE SCALE GENOMIC DNA]</scope>
    <source>
        <strain evidence="4">Lake Konstanz</strain>
    </source>
</reference>
<accession>A0A0S4IQ29</accession>
<dbReference type="EMBL" id="CYKH01000450">
    <property type="protein sequence ID" value="CUF92204.1"/>
    <property type="molecule type" value="Genomic_DNA"/>
</dbReference>
<dbReference type="VEuPathDB" id="TriTrypDB:BSAL_67240"/>
<evidence type="ECO:0000259" key="2">
    <source>
        <dbReference type="Pfam" id="PF00659"/>
    </source>
</evidence>
<feature type="domain" description="POLO box" evidence="2">
    <location>
        <begin position="142"/>
        <end position="207"/>
    </location>
</feature>
<dbReference type="GO" id="GO:0016301">
    <property type="term" value="F:kinase activity"/>
    <property type="evidence" value="ECO:0007669"/>
    <property type="project" value="UniProtKB-KW"/>
</dbReference>
<gene>
    <name evidence="3" type="ORF">BSAL_67240</name>
</gene>
<dbReference type="InterPro" id="IPR036947">
    <property type="entry name" value="POLO_box_dom_sf"/>
</dbReference>
<dbReference type="SUPFAM" id="SSF82615">
    <property type="entry name" value="Polo-box domain"/>
    <property type="match status" value="1"/>
</dbReference>
<feature type="region of interest" description="Disordered" evidence="1">
    <location>
        <begin position="45"/>
        <end position="80"/>
    </location>
</feature>
<feature type="compositionally biased region" description="Basic residues" evidence="1">
    <location>
        <begin position="66"/>
        <end position="79"/>
    </location>
</feature>
<feature type="non-terminal residue" evidence="3">
    <location>
        <position position="1"/>
    </location>
</feature>
<dbReference type="Pfam" id="PF00659">
    <property type="entry name" value="POLO_box"/>
    <property type="match status" value="1"/>
</dbReference>
<dbReference type="Proteomes" id="UP000051952">
    <property type="component" value="Unassembled WGS sequence"/>
</dbReference>
<dbReference type="AlphaFoldDB" id="A0A0S4IQ29"/>
<evidence type="ECO:0000313" key="4">
    <source>
        <dbReference type="Proteomes" id="UP000051952"/>
    </source>
</evidence>
<keyword evidence="3" id="KW-0418">Kinase</keyword>
<keyword evidence="4" id="KW-1185">Reference proteome</keyword>
<dbReference type="Gene3D" id="3.30.1120.30">
    <property type="entry name" value="POLO box domain"/>
    <property type="match status" value="1"/>
</dbReference>
<sequence length="290" mass="31651">NVKTLPVSKPEPFRGRRCNADVVTAPDVMIHSAATEVNAANSVAVDSPPAARVESEKDAAAPVHSSNHKRKPPPPKKGSKNVVEIFTPETVGSSTAADAAPLSAIQQQLRSAEGDLPPPANVNMRNTIVPAVEWFTMHYVDKVGVPYIFTNGDCGIHFNDGSCMQITGGEGKLSKHLLYVNKNRHYFTVAASNESLVAIPRRLEKKLFAVLWCRQYLKAEKHAKTGVQCKQSANPPRWKDRISSLDLNDPPSFVAAVMTTDGDSKPEFLMSNTAQPYPNDTYYLSGDDRP</sequence>
<name>A0A0S4IQ29_BODSA</name>